<dbReference type="Proteomes" id="UP001177140">
    <property type="component" value="Unassembled WGS sequence"/>
</dbReference>
<evidence type="ECO:0000256" key="3">
    <source>
        <dbReference type="ARBA" id="ARBA00022679"/>
    </source>
</evidence>
<dbReference type="EC" id="2.7.11.1" evidence="1"/>
<evidence type="ECO:0000256" key="4">
    <source>
        <dbReference type="ARBA" id="ARBA00022741"/>
    </source>
</evidence>
<dbReference type="PANTHER" id="PTHR13902">
    <property type="entry name" value="SERINE/THREONINE-PROTEIN KINASE WNK WITH NO LYSINE -RELATED"/>
    <property type="match status" value="1"/>
</dbReference>
<dbReference type="PROSITE" id="PS50011">
    <property type="entry name" value="PROTEIN_KINASE_DOM"/>
    <property type="match status" value="1"/>
</dbReference>
<comment type="catalytic activity">
    <reaction evidence="8">
        <text>L-seryl-[protein] + ATP = O-phospho-L-seryl-[protein] + ADP + H(+)</text>
        <dbReference type="Rhea" id="RHEA:17989"/>
        <dbReference type="Rhea" id="RHEA-COMP:9863"/>
        <dbReference type="Rhea" id="RHEA-COMP:11604"/>
        <dbReference type="ChEBI" id="CHEBI:15378"/>
        <dbReference type="ChEBI" id="CHEBI:29999"/>
        <dbReference type="ChEBI" id="CHEBI:30616"/>
        <dbReference type="ChEBI" id="CHEBI:83421"/>
        <dbReference type="ChEBI" id="CHEBI:456216"/>
        <dbReference type="EC" id="2.7.11.1"/>
    </reaction>
</comment>
<dbReference type="EMBL" id="JAJJMA010044660">
    <property type="protein sequence ID" value="MCL7025373.1"/>
    <property type="molecule type" value="Genomic_DNA"/>
</dbReference>
<keyword evidence="6" id="KW-0067">ATP-binding</keyword>
<keyword evidence="11" id="KW-1185">Reference proteome</keyword>
<evidence type="ECO:0000256" key="5">
    <source>
        <dbReference type="ARBA" id="ARBA00022777"/>
    </source>
</evidence>
<evidence type="ECO:0000313" key="11">
    <source>
        <dbReference type="Proteomes" id="UP001177140"/>
    </source>
</evidence>
<evidence type="ECO:0000256" key="1">
    <source>
        <dbReference type="ARBA" id="ARBA00012513"/>
    </source>
</evidence>
<dbReference type="InterPro" id="IPR000719">
    <property type="entry name" value="Prot_kinase_dom"/>
</dbReference>
<evidence type="ECO:0000256" key="2">
    <source>
        <dbReference type="ARBA" id="ARBA00022527"/>
    </source>
</evidence>
<sequence length="227" mass="26023">MDSSSREEFLEDVNEPPDPDVVETNPTGRYVRYEEVLGKGACKTVYKGFDDTNGIEVAWCQVNIDAAVNDFTRDVESKLYAEHIIKMYTSWVDNEKKTLNIITELFNSGSVRQYRIKHKKVDMKAVKGWARQILRGLAYLHSQEPLIIHRDVKCEVKIGDFGLATVMEQASSKSVLGTLEFMAPEIYTEDYNELVDIYSFGMCMLEMMTNECPYSECENTPQILKKL</sequence>
<evidence type="ECO:0000256" key="8">
    <source>
        <dbReference type="ARBA" id="ARBA00048679"/>
    </source>
</evidence>
<accession>A0AA41S0G0</accession>
<keyword evidence="4" id="KW-0547">Nucleotide-binding</keyword>
<evidence type="ECO:0000259" key="9">
    <source>
        <dbReference type="PROSITE" id="PS50011"/>
    </source>
</evidence>
<dbReference type="GO" id="GO:0004674">
    <property type="term" value="F:protein serine/threonine kinase activity"/>
    <property type="evidence" value="ECO:0007669"/>
    <property type="project" value="UniProtKB-KW"/>
</dbReference>
<protein>
    <recommendedName>
        <fullName evidence="1">non-specific serine/threonine protein kinase</fullName>
        <ecNumber evidence="1">2.7.11.1</ecNumber>
    </recommendedName>
</protein>
<dbReference type="Pfam" id="PF00069">
    <property type="entry name" value="Pkinase"/>
    <property type="match status" value="1"/>
</dbReference>
<dbReference type="InterPro" id="IPR050588">
    <property type="entry name" value="WNK_Ser-Thr_kinase"/>
</dbReference>
<dbReference type="SUPFAM" id="SSF56112">
    <property type="entry name" value="Protein kinase-like (PK-like)"/>
    <property type="match status" value="1"/>
</dbReference>
<dbReference type="InterPro" id="IPR011009">
    <property type="entry name" value="Kinase-like_dom_sf"/>
</dbReference>
<proteinExistence type="predicted"/>
<organism evidence="10 11">
    <name type="scientific">Papaver nudicaule</name>
    <name type="common">Iceland poppy</name>
    <dbReference type="NCBI Taxonomy" id="74823"/>
    <lineage>
        <taxon>Eukaryota</taxon>
        <taxon>Viridiplantae</taxon>
        <taxon>Streptophyta</taxon>
        <taxon>Embryophyta</taxon>
        <taxon>Tracheophyta</taxon>
        <taxon>Spermatophyta</taxon>
        <taxon>Magnoliopsida</taxon>
        <taxon>Ranunculales</taxon>
        <taxon>Papaveraceae</taxon>
        <taxon>Papaveroideae</taxon>
        <taxon>Papaver</taxon>
    </lineage>
</organism>
<gene>
    <name evidence="10" type="ORF">MKW94_012696</name>
</gene>
<dbReference type="GO" id="GO:0005524">
    <property type="term" value="F:ATP binding"/>
    <property type="evidence" value="ECO:0007669"/>
    <property type="project" value="UniProtKB-KW"/>
</dbReference>
<dbReference type="AlphaFoldDB" id="A0AA41S0G0"/>
<feature type="domain" description="Protein kinase" evidence="9">
    <location>
        <begin position="31"/>
        <end position="227"/>
    </location>
</feature>
<name>A0AA41S0G0_PAPNU</name>
<keyword evidence="3" id="KW-0808">Transferase</keyword>
<dbReference type="Gene3D" id="1.10.510.10">
    <property type="entry name" value="Transferase(Phosphotransferase) domain 1"/>
    <property type="match status" value="1"/>
</dbReference>
<evidence type="ECO:0000313" key="10">
    <source>
        <dbReference type="EMBL" id="MCL7025373.1"/>
    </source>
</evidence>
<keyword evidence="2" id="KW-0723">Serine/threonine-protein kinase</keyword>
<keyword evidence="5" id="KW-0418">Kinase</keyword>
<dbReference type="Gene3D" id="3.30.200.20">
    <property type="entry name" value="Phosphorylase Kinase, domain 1"/>
    <property type="match status" value="1"/>
</dbReference>
<comment type="caution">
    <text evidence="10">The sequence shown here is derived from an EMBL/GenBank/DDBJ whole genome shotgun (WGS) entry which is preliminary data.</text>
</comment>
<evidence type="ECO:0000256" key="7">
    <source>
        <dbReference type="ARBA" id="ARBA00047899"/>
    </source>
</evidence>
<evidence type="ECO:0000256" key="6">
    <source>
        <dbReference type="ARBA" id="ARBA00022840"/>
    </source>
</evidence>
<comment type="catalytic activity">
    <reaction evidence="7">
        <text>L-threonyl-[protein] + ATP = O-phospho-L-threonyl-[protein] + ADP + H(+)</text>
        <dbReference type="Rhea" id="RHEA:46608"/>
        <dbReference type="Rhea" id="RHEA-COMP:11060"/>
        <dbReference type="Rhea" id="RHEA-COMP:11605"/>
        <dbReference type="ChEBI" id="CHEBI:15378"/>
        <dbReference type="ChEBI" id="CHEBI:30013"/>
        <dbReference type="ChEBI" id="CHEBI:30616"/>
        <dbReference type="ChEBI" id="CHEBI:61977"/>
        <dbReference type="ChEBI" id="CHEBI:456216"/>
        <dbReference type="EC" id="2.7.11.1"/>
    </reaction>
</comment>
<reference evidence="10" key="1">
    <citation type="submission" date="2022-03" db="EMBL/GenBank/DDBJ databases">
        <title>A functionally conserved STORR gene fusion in Papaver species that diverged 16.8 million years ago.</title>
        <authorList>
            <person name="Catania T."/>
        </authorList>
    </citation>
    <scope>NUCLEOTIDE SEQUENCE</scope>
    <source>
        <strain evidence="10">S-191538</strain>
    </source>
</reference>
<dbReference type="FunFam" id="3.30.200.20:FF:000075">
    <property type="entry name" value="Probable serine/threonine-protein kinase WNK1"/>
    <property type="match status" value="1"/>
</dbReference>